<protein>
    <submittedName>
        <fullName evidence="3">Glycoside hydrolase family 15 protein</fullName>
    </submittedName>
</protein>
<gene>
    <name evidence="3" type="ORF">GXP67_01485</name>
</gene>
<dbReference type="GO" id="GO:0005975">
    <property type="term" value="P:carbohydrate metabolic process"/>
    <property type="evidence" value="ECO:0007669"/>
    <property type="project" value="InterPro"/>
</dbReference>
<dbReference type="SUPFAM" id="SSF48208">
    <property type="entry name" value="Six-hairpin glycosidases"/>
    <property type="match status" value="1"/>
</dbReference>
<keyword evidence="4" id="KW-1185">Reference proteome</keyword>
<keyword evidence="3" id="KW-0378">Hydrolase</keyword>
<dbReference type="Pfam" id="PF00723">
    <property type="entry name" value="Glyco_hydro_15"/>
    <property type="match status" value="1"/>
</dbReference>
<organism evidence="3 4">
    <name type="scientific">Rhodocytophaga rosea</name>
    <dbReference type="NCBI Taxonomy" id="2704465"/>
    <lineage>
        <taxon>Bacteria</taxon>
        <taxon>Pseudomonadati</taxon>
        <taxon>Bacteroidota</taxon>
        <taxon>Cytophagia</taxon>
        <taxon>Cytophagales</taxon>
        <taxon>Rhodocytophagaceae</taxon>
        <taxon>Rhodocytophaga</taxon>
    </lineage>
</organism>
<feature type="domain" description="Trehalase-like N-terminal" evidence="2">
    <location>
        <begin position="10"/>
        <end position="148"/>
    </location>
</feature>
<dbReference type="Pfam" id="PF19291">
    <property type="entry name" value="TREH_N"/>
    <property type="match status" value="1"/>
</dbReference>
<reference evidence="3 4" key="1">
    <citation type="submission" date="2020-01" db="EMBL/GenBank/DDBJ databases">
        <authorList>
            <person name="Kim M.K."/>
        </authorList>
    </citation>
    <scope>NUCLEOTIDE SEQUENCE [LARGE SCALE GENOMIC DNA]</scope>
    <source>
        <strain evidence="3 4">172606-1</strain>
    </source>
</reference>
<dbReference type="GO" id="GO:0004553">
    <property type="term" value="F:hydrolase activity, hydrolyzing O-glycosyl compounds"/>
    <property type="evidence" value="ECO:0007669"/>
    <property type="project" value="UniProtKB-ARBA"/>
</dbReference>
<dbReference type="InterPro" id="IPR008928">
    <property type="entry name" value="6-hairpin_glycosidase_sf"/>
</dbReference>
<dbReference type="PANTHER" id="PTHR31616">
    <property type="entry name" value="TREHALASE"/>
    <property type="match status" value="1"/>
</dbReference>
<evidence type="ECO:0000259" key="1">
    <source>
        <dbReference type="Pfam" id="PF00723"/>
    </source>
</evidence>
<accession>A0A6C0GBT4</accession>
<dbReference type="RefSeq" id="WP_162441526.1">
    <property type="nucleotide sequence ID" value="NZ_CP048222.1"/>
</dbReference>
<proteinExistence type="predicted"/>
<name>A0A6C0GBT4_9BACT</name>
<evidence type="ECO:0000313" key="3">
    <source>
        <dbReference type="EMBL" id="QHT65439.1"/>
    </source>
</evidence>
<dbReference type="InterPro" id="IPR011613">
    <property type="entry name" value="GH15-like"/>
</dbReference>
<evidence type="ECO:0000259" key="2">
    <source>
        <dbReference type="Pfam" id="PF19291"/>
    </source>
</evidence>
<sequence length="621" mass="72004">MKEKSNQPYQPIANYGIIGNLHTVALVSLQGSIDFMCFTRFDSPTVFASILDHAKGGFFSIQPELNELDYKQLYLPDTNVLLTRFLSDKGVAELTDFMPVKAKEKNCVLVRSITATRGNMRFRMHCEPRFDYARAKHSVSGTEHEVIFTSQDAEQTAIRLISSVPLQIVGDDVIAEFTLCEKQKAHFVMQALSSEEHRTIEASIRYYTETSFNDTVNYWKRWIGKSKYSGRWLEMVNRSALTLKLLTSYQFGSAVAAPTFSLPSVIGGERNWDYRYTWIRDAAFTMFAFLRLGLMEEAYAFMKWIEKELGTITNRDQYLQLMYGLDGHLSIEEEELSHLEGYRKSSPVRIGNAAFEQLQLDIYGELIDSIYLFNKYGGPITYEFWQKMEPQIEYVCRNWQLPDHGIWEVRDEKREFLQSRLMCWVALDRAIRIADSRSFPSPVYEWRKVRDEIYKDIFVNFWNEEKKAFVQSKDSTVLDAAALLMPLMRFISPYEPKWLSTLEAIERELVSDSLVYRYRTDKGATDGLDGEEGTFTMCSFWFVECLARSGQIEKARLYFEKMLGYANHLGLFSEQLGLRGEHLGNFPQAFTHLGLISAAFELDRKLTGWEEEHVARDKETK</sequence>
<dbReference type="InterPro" id="IPR012341">
    <property type="entry name" value="6hp_glycosidase-like_sf"/>
</dbReference>
<evidence type="ECO:0000313" key="4">
    <source>
        <dbReference type="Proteomes" id="UP000480178"/>
    </source>
</evidence>
<dbReference type="InterPro" id="IPR045582">
    <property type="entry name" value="Trehalase-like_N"/>
</dbReference>
<dbReference type="Gene3D" id="1.50.10.10">
    <property type="match status" value="1"/>
</dbReference>
<dbReference type="EMBL" id="CP048222">
    <property type="protein sequence ID" value="QHT65439.1"/>
    <property type="molecule type" value="Genomic_DNA"/>
</dbReference>
<dbReference type="PANTHER" id="PTHR31616:SF0">
    <property type="entry name" value="GLUCAN 1,4-ALPHA-GLUCOSIDASE"/>
    <property type="match status" value="1"/>
</dbReference>
<dbReference type="AlphaFoldDB" id="A0A6C0GBT4"/>
<dbReference type="KEGG" id="rhoz:GXP67_01485"/>
<feature type="domain" description="GH15-like" evidence="1">
    <location>
        <begin position="233"/>
        <end position="599"/>
    </location>
</feature>
<dbReference type="Proteomes" id="UP000480178">
    <property type="component" value="Chromosome"/>
</dbReference>